<sequence length="406" mass="42718">MRLSVGQALAAAAGLLSVVDAQGYYGSVSAELSACGSDNFINLGCFPGFEVAAGFGFFKFNPQGYNPSDPSRSFPGWDPGSQFNNTVTPLDCARVCRAYGYKFTALRDNSCSCGIQLPAGYSPDGVAVCDVACGGDSTQTCGGGSSAQIYVDPTFAANDQVPIVASNPAIASYYEYLGCYNAPGGFPTTDGRASVLVADIDACFNLCAGMGYPLLHGAPDNGQVRCICGTAFGLGAYRVHPQLLPTPGVCNTTCSAPDGIFGDCDISTDRCCGANNVYPIYINTQLQGCYTPRIPGYKTNPSDPVYECDAISDTLTGPPTVLDLPEYDPSLILHGHTALIRMPVVAVPRGRTYYLNGCYGRTILDVVDSLVSYHVPTATFTPATLDHCAALCDNLEYNIFSVLNGK</sequence>
<dbReference type="EMBL" id="MU856857">
    <property type="protein sequence ID" value="KAK4156987.1"/>
    <property type="molecule type" value="Genomic_DNA"/>
</dbReference>
<keyword evidence="2" id="KW-0812">Transmembrane</keyword>
<dbReference type="PANTHER" id="PTHR24269">
    <property type="entry name" value="KREMEN PROTEIN"/>
    <property type="match status" value="1"/>
</dbReference>
<dbReference type="Pfam" id="PF01822">
    <property type="entry name" value="WSC"/>
    <property type="match status" value="1"/>
</dbReference>
<evidence type="ECO:0000313" key="10">
    <source>
        <dbReference type="Proteomes" id="UP001302745"/>
    </source>
</evidence>
<accession>A0AAN6VTH2</accession>
<evidence type="ECO:0000256" key="3">
    <source>
        <dbReference type="ARBA" id="ARBA00022729"/>
    </source>
</evidence>
<proteinExistence type="predicted"/>
<feature type="domain" description="WSC" evidence="8">
    <location>
        <begin position="59"/>
        <end position="153"/>
    </location>
</feature>
<feature type="domain" description="WSC" evidence="8">
    <location>
        <begin position="173"/>
        <end position="284"/>
    </location>
</feature>
<organism evidence="9 10">
    <name type="scientific">Chaetomidium leptoderma</name>
    <dbReference type="NCBI Taxonomy" id="669021"/>
    <lineage>
        <taxon>Eukaryota</taxon>
        <taxon>Fungi</taxon>
        <taxon>Dikarya</taxon>
        <taxon>Ascomycota</taxon>
        <taxon>Pezizomycotina</taxon>
        <taxon>Sordariomycetes</taxon>
        <taxon>Sordariomycetidae</taxon>
        <taxon>Sordariales</taxon>
        <taxon>Chaetomiaceae</taxon>
        <taxon>Chaetomidium</taxon>
    </lineage>
</organism>
<evidence type="ECO:0000259" key="8">
    <source>
        <dbReference type="PROSITE" id="PS51212"/>
    </source>
</evidence>
<dbReference type="SMART" id="SM00321">
    <property type="entry name" value="WSC"/>
    <property type="match status" value="1"/>
</dbReference>
<keyword evidence="3 7" id="KW-0732">Signal</keyword>
<feature type="signal peptide" evidence="7">
    <location>
        <begin position="1"/>
        <end position="21"/>
    </location>
</feature>
<keyword evidence="6" id="KW-0325">Glycoprotein</keyword>
<comment type="subcellular location">
    <subcellularLocation>
        <location evidence="1">Membrane</location>
        <topology evidence="1">Single-pass membrane protein</topology>
    </subcellularLocation>
</comment>
<keyword evidence="10" id="KW-1185">Reference proteome</keyword>
<dbReference type="InterPro" id="IPR051836">
    <property type="entry name" value="Kremen_rcpt"/>
</dbReference>
<evidence type="ECO:0000256" key="6">
    <source>
        <dbReference type="ARBA" id="ARBA00023180"/>
    </source>
</evidence>
<dbReference type="PROSITE" id="PS51212">
    <property type="entry name" value="WSC"/>
    <property type="match status" value="2"/>
</dbReference>
<evidence type="ECO:0000256" key="4">
    <source>
        <dbReference type="ARBA" id="ARBA00022989"/>
    </source>
</evidence>
<keyword evidence="4" id="KW-1133">Transmembrane helix</keyword>
<dbReference type="AlphaFoldDB" id="A0AAN6VTH2"/>
<evidence type="ECO:0000256" key="1">
    <source>
        <dbReference type="ARBA" id="ARBA00004167"/>
    </source>
</evidence>
<feature type="chain" id="PRO_5042919556" evidence="7">
    <location>
        <begin position="22"/>
        <end position="406"/>
    </location>
</feature>
<name>A0AAN6VTH2_9PEZI</name>
<gene>
    <name evidence="9" type="ORF">C8A00DRAFT_12134</name>
</gene>
<dbReference type="PANTHER" id="PTHR24269:SF16">
    <property type="entry name" value="PROTEIN SLG1"/>
    <property type="match status" value="1"/>
</dbReference>
<evidence type="ECO:0000256" key="7">
    <source>
        <dbReference type="SAM" id="SignalP"/>
    </source>
</evidence>
<comment type="caution">
    <text evidence="9">The sequence shown here is derived from an EMBL/GenBank/DDBJ whole genome shotgun (WGS) entry which is preliminary data.</text>
</comment>
<evidence type="ECO:0000256" key="2">
    <source>
        <dbReference type="ARBA" id="ARBA00022692"/>
    </source>
</evidence>
<evidence type="ECO:0000313" key="9">
    <source>
        <dbReference type="EMBL" id="KAK4156987.1"/>
    </source>
</evidence>
<reference evidence="9" key="1">
    <citation type="journal article" date="2023" name="Mol. Phylogenet. Evol.">
        <title>Genome-scale phylogeny and comparative genomics of the fungal order Sordariales.</title>
        <authorList>
            <person name="Hensen N."/>
            <person name="Bonometti L."/>
            <person name="Westerberg I."/>
            <person name="Brannstrom I.O."/>
            <person name="Guillou S."/>
            <person name="Cros-Aarteil S."/>
            <person name="Calhoun S."/>
            <person name="Haridas S."/>
            <person name="Kuo A."/>
            <person name="Mondo S."/>
            <person name="Pangilinan J."/>
            <person name="Riley R."/>
            <person name="LaButti K."/>
            <person name="Andreopoulos B."/>
            <person name="Lipzen A."/>
            <person name="Chen C."/>
            <person name="Yan M."/>
            <person name="Daum C."/>
            <person name="Ng V."/>
            <person name="Clum A."/>
            <person name="Steindorff A."/>
            <person name="Ohm R.A."/>
            <person name="Martin F."/>
            <person name="Silar P."/>
            <person name="Natvig D.O."/>
            <person name="Lalanne C."/>
            <person name="Gautier V."/>
            <person name="Ament-Velasquez S.L."/>
            <person name="Kruys A."/>
            <person name="Hutchinson M.I."/>
            <person name="Powell A.J."/>
            <person name="Barry K."/>
            <person name="Miller A.N."/>
            <person name="Grigoriev I.V."/>
            <person name="Debuchy R."/>
            <person name="Gladieux P."/>
            <person name="Hiltunen Thoren M."/>
            <person name="Johannesson H."/>
        </authorList>
    </citation>
    <scope>NUCLEOTIDE SEQUENCE</scope>
    <source>
        <strain evidence="9">CBS 538.74</strain>
    </source>
</reference>
<dbReference type="Proteomes" id="UP001302745">
    <property type="component" value="Unassembled WGS sequence"/>
</dbReference>
<reference evidence="9" key="2">
    <citation type="submission" date="2023-05" db="EMBL/GenBank/DDBJ databases">
        <authorList>
            <consortium name="Lawrence Berkeley National Laboratory"/>
            <person name="Steindorff A."/>
            <person name="Hensen N."/>
            <person name="Bonometti L."/>
            <person name="Westerberg I."/>
            <person name="Brannstrom I.O."/>
            <person name="Guillou S."/>
            <person name="Cros-Aarteil S."/>
            <person name="Calhoun S."/>
            <person name="Haridas S."/>
            <person name="Kuo A."/>
            <person name="Mondo S."/>
            <person name="Pangilinan J."/>
            <person name="Riley R."/>
            <person name="Labutti K."/>
            <person name="Andreopoulos B."/>
            <person name="Lipzen A."/>
            <person name="Chen C."/>
            <person name="Yanf M."/>
            <person name="Daum C."/>
            <person name="Ng V."/>
            <person name="Clum A."/>
            <person name="Ohm R."/>
            <person name="Martin F."/>
            <person name="Silar P."/>
            <person name="Natvig D."/>
            <person name="Lalanne C."/>
            <person name="Gautier V."/>
            <person name="Ament-Velasquez S.L."/>
            <person name="Kruys A."/>
            <person name="Hutchinson M.I."/>
            <person name="Powell A.J."/>
            <person name="Barry K."/>
            <person name="Miller A.N."/>
            <person name="Grigoriev I.V."/>
            <person name="Debuchy R."/>
            <person name="Gladieux P."/>
            <person name="Thoren M.H."/>
            <person name="Johannesson H."/>
        </authorList>
    </citation>
    <scope>NUCLEOTIDE SEQUENCE</scope>
    <source>
        <strain evidence="9">CBS 538.74</strain>
    </source>
</reference>
<keyword evidence="5" id="KW-0472">Membrane</keyword>
<protein>
    <submittedName>
        <fullName evidence="9">WSC domain-containing protein</fullName>
    </submittedName>
</protein>
<evidence type="ECO:0000256" key="5">
    <source>
        <dbReference type="ARBA" id="ARBA00023136"/>
    </source>
</evidence>
<dbReference type="InterPro" id="IPR002889">
    <property type="entry name" value="WSC_carb-bd"/>
</dbReference>
<dbReference type="GO" id="GO:0005886">
    <property type="term" value="C:plasma membrane"/>
    <property type="evidence" value="ECO:0007669"/>
    <property type="project" value="TreeGrafter"/>
</dbReference>